<sequence length="272" mass="31265">MSVNCFKCNEPVESDDASVVCTECFYSFHVGKSRQTPKEKKSEEDGVDAIMFANLVKQVNELSCLKATVADLEASVEMMSSKYDELLARVDKQDQTIESLLKRVEKVEGGQQVELRQLKEDMNTLEQHSRALNLEIHGVQSCPGENLLSKVNEVAEKIKLPAVTQQEVNDLHRLPAKGSKIPIILVRFANKGTRDEWLRNRNELRTDEKCCIYLNENLTKRNRQLLQRAKTWADDHGFRFAWYRHGRIYVRKESGETAYLIKDECDLDKIVT</sequence>
<dbReference type="Pfam" id="PF25298">
    <property type="entry name" value="Baculo_FP_2nd"/>
    <property type="match status" value="1"/>
</dbReference>
<gene>
    <name evidence="3" type="ORF">V5799_013635</name>
    <name evidence="5" type="ORF">V5799_020029</name>
    <name evidence="4" type="ORF">V5799_024639</name>
</gene>
<dbReference type="InterPro" id="IPR057251">
    <property type="entry name" value="FP_C"/>
</dbReference>
<evidence type="ECO:0000313" key="4">
    <source>
        <dbReference type="EMBL" id="KAK8772117.1"/>
    </source>
</evidence>
<evidence type="ECO:0000313" key="3">
    <source>
        <dbReference type="EMBL" id="KAK8769902.1"/>
    </source>
</evidence>
<dbReference type="EMBL" id="JARKHS020010529">
    <property type="protein sequence ID" value="KAK8778632.1"/>
    <property type="molecule type" value="Genomic_DNA"/>
</dbReference>
<comment type="caution">
    <text evidence="3">The sequence shown here is derived from an EMBL/GenBank/DDBJ whole genome shotgun (WGS) entry which is preliminary data.</text>
</comment>
<name>A0AAQ4E5H4_AMBAM</name>
<keyword evidence="1" id="KW-0175">Coiled coil</keyword>
<reference evidence="3" key="3">
    <citation type="submission" date="2024-02" db="EMBL/GenBank/DDBJ databases">
        <authorList>
            <person name="Mcdaniel E.A."/>
            <person name="Celebi F.M."/>
            <person name="Reiter T."/>
            <person name="Weiss E.C."/>
            <person name="Chou S."/>
        </authorList>
    </citation>
    <scope>NUCLEOTIDE SEQUENCE</scope>
    <source>
        <strain evidence="3">F_SG_1</strain>
        <tissue evidence="3">Salivary glands</tissue>
    </source>
</reference>
<protein>
    <recommendedName>
        <fullName evidence="2">FP protein C-terminal domain-containing protein</fullName>
    </recommendedName>
</protein>
<dbReference type="Proteomes" id="UP001321473">
    <property type="component" value="Unassembled WGS sequence"/>
</dbReference>
<keyword evidence="6" id="KW-1185">Reference proteome</keyword>
<dbReference type="EMBL" id="JARKHS020018793">
    <property type="protein sequence ID" value="KAK8772117.1"/>
    <property type="molecule type" value="Genomic_DNA"/>
</dbReference>
<evidence type="ECO:0000313" key="5">
    <source>
        <dbReference type="EMBL" id="KAK8778632.1"/>
    </source>
</evidence>
<feature type="domain" description="FP protein C-terminal" evidence="2">
    <location>
        <begin position="219"/>
        <end position="271"/>
    </location>
</feature>
<evidence type="ECO:0000313" key="6">
    <source>
        <dbReference type="Proteomes" id="UP001321473"/>
    </source>
</evidence>
<accession>A0AAQ4E5H4</accession>
<dbReference type="AlphaFoldDB" id="A0AAQ4E5H4"/>
<reference evidence="3" key="2">
    <citation type="submission" date="2023-03" db="EMBL/GenBank/DDBJ databases">
        <authorList>
            <person name="Thuy-Boun P."/>
        </authorList>
    </citation>
    <scope>NUCLEOTIDE SEQUENCE</scope>
    <source>
        <strain evidence="3">F_SG_1</strain>
        <tissue evidence="3">Salivary glands</tissue>
    </source>
</reference>
<feature type="coiled-coil region" evidence="1">
    <location>
        <begin position="69"/>
        <end position="135"/>
    </location>
</feature>
<evidence type="ECO:0000256" key="1">
    <source>
        <dbReference type="SAM" id="Coils"/>
    </source>
</evidence>
<evidence type="ECO:0000259" key="2">
    <source>
        <dbReference type="Pfam" id="PF25298"/>
    </source>
</evidence>
<dbReference type="EMBL" id="JARKHS020021893">
    <property type="protein sequence ID" value="KAK8769902.1"/>
    <property type="molecule type" value="Genomic_DNA"/>
</dbReference>
<proteinExistence type="predicted"/>
<reference evidence="3 6" key="1">
    <citation type="journal article" date="2023" name="Arcadia Sci">
        <title>De novo assembly of a long-read Amblyomma americanum tick genome.</title>
        <authorList>
            <person name="Chou S."/>
            <person name="Poskanzer K.E."/>
            <person name="Rollins M."/>
            <person name="Thuy-Boun P.S."/>
        </authorList>
    </citation>
    <scope>NUCLEOTIDE SEQUENCE [LARGE SCALE GENOMIC DNA]</scope>
    <source>
        <strain evidence="3">F_SG_1</strain>
        <tissue evidence="3">Salivary glands</tissue>
    </source>
</reference>
<organism evidence="3 6">
    <name type="scientific">Amblyomma americanum</name>
    <name type="common">Lone star tick</name>
    <dbReference type="NCBI Taxonomy" id="6943"/>
    <lineage>
        <taxon>Eukaryota</taxon>
        <taxon>Metazoa</taxon>
        <taxon>Ecdysozoa</taxon>
        <taxon>Arthropoda</taxon>
        <taxon>Chelicerata</taxon>
        <taxon>Arachnida</taxon>
        <taxon>Acari</taxon>
        <taxon>Parasitiformes</taxon>
        <taxon>Ixodida</taxon>
        <taxon>Ixodoidea</taxon>
        <taxon>Ixodidae</taxon>
        <taxon>Amblyomminae</taxon>
        <taxon>Amblyomma</taxon>
    </lineage>
</organism>